<dbReference type="AlphaFoldDB" id="A0A8D5G096"/>
<gene>
    <name evidence="8" type="primary">flgD</name>
    <name evidence="8" type="ORF">ZMTM_17160</name>
</gene>
<dbReference type="Gene3D" id="2.60.40.4070">
    <property type="match status" value="1"/>
</dbReference>
<dbReference type="Proteomes" id="UP000826722">
    <property type="component" value="Chromosome"/>
</dbReference>
<proteinExistence type="inferred from homology"/>
<dbReference type="Pfam" id="PF13860">
    <property type="entry name" value="FlgD_ig"/>
    <property type="match status" value="1"/>
</dbReference>
<name>A0A8D5G096_9PROT</name>
<dbReference type="InterPro" id="IPR025965">
    <property type="entry name" value="FlgD/Vpr_Ig-like"/>
</dbReference>
<evidence type="ECO:0000256" key="3">
    <source>
        <dbReference type="ARBA" id="ARBA00022795"/>
    </source>
</evidence>
<evidence type="ECO:0000256" key="4">
    <source>
        <dbReference type="ARBA" id="ARBA00024746"/>
    </source>
</evidence>
<protein>
    <recommendedName>
        <fullName evidence="2 5">Basal-body rod modification protein FlgD</fullName>
    </recommendedName>
</protein>
<dbReference type="InterPro" id="IPR005648">
    <property type="entry name" value="FlgD"/>
</dbReference>
<dbReference type="Pfam" id="PF03963">
    <property type="entry name" value="FlgD"/>
    <property type="match status" value="1"/>
</dbReference>
<evidence type="ECO:0000313" key="9">
    <source>
        <dbReference type="Proteomes" id="UP000826722"/>
    </source>
</evidence>
<dbReference type="RefSeq" id="WP_221763545.1">
    <property type="nucleotide sequence ID" value="NZ_AP024110.1"/>
</dbReference>
<dbReference type="GO" id="GO:0044781">
    <property type="term" value="P:bacterial-type flagellum organization"/>
    <property type="evidence" value="ECO:0007669"/>
    <property type="project" value="UniProtKB-UniRule"/>
</dbReference>
<sequence>MTTVNTQQVSNELLATMNGTSSTSTSAQTSTDEATNRFMTLLVTQLKNQDPLNPMDNAELTSQLAQLSTVTGINQLNTTVDSLLGSLQSSQSYQASGLVGHNVLVDGNSLTLKDGAGYFGIDLPVGANNVTVTIKDSSGTPVKSITMGKQDEGTLPLVWDGTTDSGTTAANGKYTFDVSATISNTSVTATGLSYQSVLSVSNTTSGVKLNLSDNSSVSTDSVKEIF</sequence>
<evidence type="ECO:0000256" key="1">
    <source>
        <dbReference type="ARBA" id="ARBA00010577"/>
    </source>
</evidence>
<evidence type="ECO:0000256" key="2">
    <source>
        <dbReference type="ARBA" id="ARBA00016013"/>
    </source>
</evidence>
<comment type="similarity">
    <text evidence="1 5">Belongs to the FlgD family.</text>
</comment>
<dbReference type="EMBL" id="AP024110">
    <property type="protein sequence ID" value="BCM25457.1"/>
    <property type="molecule type" value="Genomic_DNA"/>
</dbReference>
<dbReference type="InterPro" id="IPR025963">
    <property type="entry name" value="FLgD_Tudor"/>
</dbReference>
<feature type="domain" description="FlgD/Vpr Ig-like" evidence="6">
    <location>
        <begin position="107"/>
        <end position="181"/>
    </location>
</feature>
<accession>A0A8D5G096</accession>
<keyword evidence="3 5" id="KW-1005">Bacterial flagellum biogenesis</keyword>
<dbReference type="Gene3D" id="2.30.30.910">
    <property type="match status" value="1"/>
</dbReference>
<evidence type="ECO:0000259" key="6">
    <source>
        <dbReference type="Pfam" id="PF13860"/>
    </source>
</evidence>
<dbReference type="Pfam" id="PF13861">
    <property type="entry name" value="FLgD_tudor"/>
    <property type="match status" value="1"/>
</dbReference>
<evidence type="ECO:0000313" key="8">
    <source>
        <dbReference type="EMBL" id="BCM25457.1"/>
    </source>
</evidence>
<evidence type="ECO:0000259" key="7">
    <source>
        <dbReference type="Pfam" id="PF13861"/>
    </source>
</evidence>
<evidence type="ECO:0000256" key="5">
    <source>
        <dbReference type="RuleBase" id="RU362076"/>
    </source>
</evidence>
<feature type="domain" description="FlgD Tudor-like" evidence="7">
    <location>
        <begin position="90"/>
        <end position="223"/>
    </location>
</feature>
<comment type="function">
    <text evidence="4 5">Required for flagellar hook formation. May act as a scaffolding protein.</text>
</comment>
<reference evidence="8" key="1">
    <citation type="journal article" date="2021" name="Arch. Microbiol.">
        <title>Methyloradius palustris gen. nov., sp. nov., a methanol-oxidizing bacterium isolated from snow.</title>
        <authorList>
            <person name="Miyadera T."/>
            <person name="Kojima H."/>
            <person name="Fukui M."/>
        </authorList>
    </citation>
    <scope>NUCLEOTIDE SEQUENCE</scope>
    <source>
        <strain evidence="8">Zm11</strain>
    </source>
</reference>
<organism evidence="8 9">
    <name type="scientific">Methyloradius palustris</name>
    <dbReference type="NCBI Taxonomy" id="2778876"/>
    <lineage>
        <taxon>Bacteria</taxon>
        <taxon>Pseudomonadati</taxon>
        <taxon>Pseudomonadota</taxon>
        <taxon>Betaproteobacteria</taxon>
        <taxon>Nitrosomonadales</taxon>
        <taxon>Methylophilaceae</taxon>
        <taxon>Methyloradius</taxon>
    </lineage>
</organism>
<keyword evidence="9" id="KW-1185">Reference proteome</keyword>
<dbReference type="KEGG" id="mpau:ZMTM_17160"/>